<evidence type="ECO:0000259" key="6">
    <source>
        <dbReference type="Pfam" id="PF09924"/>
    </source>
</evidence>
<feature type="domain" description="Phosphatidylglycerol lysyltransferase C-terminal" evidence="6">
    <location>
        <begin position="23"/>
        <end position="326"/>
    </location>
</feature>
<dbReference type="GO" id="GO:0055091">
    <property type="term" value="P:phospholipid homeostasis"/>
    <property type="evidence" value="ECO:0007669"/>
    <property type="project" value="TreeGrafter"/>
</dbReference>
<evidence type="ECO:0000256" key="1">
    <source>
        <dbReference type="ARBA" id="ARBA00004651"/>
    </source>
</evidence>
<dbReference type="InterPro" id="IPR051211">
    <property type="entry name" value="PG_lysyltransferase"/>
</dbReference>
<gene>
    <name evidence="7" type="primary">mprF</name>
    <name evidence="7" type="ORF">CA12_06510</name>
</gene>
<evidence type="ECO:0000256" key="3">
    <source>
        <dbReference type="ARBA" id="ARBA00022692"/>
    </source>
</evidence>
<dbReference type="KEGG" id="acaf:CA12_06510"/>
<keyword evidence="7" id="KW-0808">Transferase</keyword>
<dbReference type="InterPro" id="IPR024320">
    <property type="entry name" value="LPG_synthase_C"/>
</dbReference>
<evidence type="ECO:0000256" key="2">
    <source>
        <dbReference type="ARBA" id="ARBA00022475"/>
    </source>
</evidence>
<keyword evidence="7" id="KW-0012">Acyltransferase</keyword>
<dbReference type="Proteomes" id="UP000318741">
    <property type="component" value="Chromosome"/>
</dbReference>
<dbReference type="Pfam" id="PF09924">
    <property type="entry name" value="LPG_synthase_C"/>
    <property type="match status" value="1"/>
</dbReference>
<reference evidence="7 8" key="1">
    <citation type="submission" date="2019-02" db="EMBL/GenBank/DDBJ databases">
        <title>Deep-cultivation of Planctomycetes and their phenomic and genomic characterization uncovers novel biology.</title>
        <authorList>
            <person name="Wiegand S."/>
            <person name="Jogler M."/>
            <person name="Boedeker C."/>
            <person name="Pinto D."/>
            <person name="Vollmers J."/>
            <person name="Rivas-Marin E."/>
            <person name="Kohn T."/>
            <person name="Peeters S.H."/>
            <person name="Heuer A."/>
            <person name="Rast P."/>
            <person name="Oberbeckmann S."/>
            <person name="Bunk B."/>
            <person name="Jeske O."/>
            <person name="Meyerdierks A."/>
            <person name="Storesund J.E."/>
            <person name="Kallscheuer N."/>
            <person name="Luecker S."/>
            <person name="Lage O.M."/>
            <person name="Pohl T."/>
            <person name="Merkel B.J."/>
            <person name="Hornburger P."/>
            <person name="Mueller R.-W."/>
            <person name="Bruemmer F."/>
            <person name="Labrenz M."/>
            <person name="Spormann A.M."/>
            <person name="Op den Camp H."/>
            <person name="Overmann J."/>
            <person name="Amann R."/>
            <person name="Jetten M.S.M."/>
            <person name="Mascher T."/>
            <person name="Medema M.H."/>
            <person name="Devos D.P."/>
            <person name="Kaster A.-K."/>
            <person name="Ovreas L."/>
            <person name="Rohde M."/>
            <person name="Galperin M.Y."/>
            <person name="Jogler C."/>
        </authorList>
    </citation>
    <scope>NUCLEOTIDE SEQUENCE [LARGE SCALE GENOMIC DNA]</scope>
    <source>
        <strain evidence="7 8">CA12</strain>
    </source>
</reference>
<keyword evidence="3" id="KW-0812">Transmembrane</keyword>
<evidence type="ECO:0000256" key="5">
    <source>
        <dbReference type="ARBA" id="ARBA00023136"/>
    </source>
</evidence>
<name>A0A517P5E1_9PLAN</name>
<protein>
    <submittedName>
        <fullName evidence="7">Phosphatidylglycerol lysyltransferase</fullName>
        <ecNumber evidence="7">2.3.2.3</ecNumber>
    </submittedName>
</protein>
<organism evidence="7 8">
    <name type="scientific">Alienimonas californiensis</name>
    <dbReference type="NCBI Taxonomy" id="2527989"/>
    <lineage>
        <taxon>Bacteria</taxon>
        <taxon>Pseudomonadati</taxon>
        <taxon>Planctomycetota</taxon>
        <taxon>Planctomycetia</taxon>
        <taxon>Planctomycetales</taxon>
        <taxon>Planctomycetaceae</taxon>
        <taxon>Alienimonas</taxon>
    </lineage>
</organism>
<dbReference type="GO" id="GO:0050071">
    <property type="term" value="F:phosphatidylglycerol lysyltransferase activity"/>
    <property type="evidence" value="ECO:0007669"/>
    <property type="project" value="UniProtKB-EC"/>
</dbReference>
<keyword evidence="4" id="KW-1133">Transmembrane helix</keyword>
<dbReference type="RefSeq" id="WP_165700521.1">
    <property type="nucleotide sequence ID" value="NZ_CP036265.1"/>
</dbReference>
<dbReference type="AlphaFoldDB" id="A0A517P5E1"/>
<dbReference type="PANTHER" id="PTHR34697:SF2">
    <property type="entry name" value="PHOSPHATIDYLGLYCEROL LYSYLTRANSFERASE"/>
    <property type="match status" value="1"/>
</dbReference>
<evidence type="ECO:0000313" key="8">
    <source>
        <dbReference type="Proteomes" id="UP000318741"/>
    </source>
</evidence>
<dbReference type="EMBL" id="CP036265">
    <property type="protein sequence ID" value="QDT14576.1"/>
    <property type="molecule type" value="Genomic_DNA"/>
</dbReference>
<keyword evidence="2" id="KW-1003">Cell membrane</keyword>
<keyword evidence="8" id="KW-1185">Reference proteome</keyword>
<dbReference type="EC" id="2.3.2.3" evidence="7"/>
<dbReference type="GO" id="GO:0005886">
    <property type="term" value="C:plasma membrane"/>
    <property type="evidence" value="ECO:0007669"/>
    <property type="project" value="UniProtKB-SubCell"/>
</dbReference>
<accession>A0A517P5E1</accession>
<dbReference type="PANTHER" id="PTHR34697">
    <property type="entry name" value="PHOSPHATIDYLGLYCEROL LYSYLTRANSFERASE"/>
    <property type="match status" value="1"/>
</dbReference>
<keyword evidence="5" id="KW-0472">Membrane</keyword>
<comment type="subcellular location">
    <subcellularLocation>
        <location evidence="1">Cell membrane</location>
        <topology evidence="1">Multi-pass membrane protein</topology>
    </subcellularLocation>
</comment>
<evidence type="ECO:0000313" key="7">
    <source>
        <dbReference type="EMBL" id="QDT14576.1"/>
    </source>
</evidence>
<evidence type="ECO:0000256" key="4">
    <source>
        <dbReference type="ARBA" id="ARBA00022989"/>
    </source>
</evidence>
<proteinExistence type="predicted"/>
<sequence length="357" mass="40441">MNTLLEAPALRCEPAETGRATALRRYGDFTLAYNAATHPGMQYFTAGGDLADGFLAYRTVGPYAFVLGDPLAGADRLPELVRAFTEEQRKPVFVQVGDRTARALSDLNYFVTDMGPDHRLDLPDYSLSGKPKEWLRYAANWCARRDYTVAEESAADELTPEEVREVSEAWRSTLPLGTHEVTFLNRPLVDEPEPDVRRFVLRDGDGTVQNYVFFDPLYRDERTIGYVTCIKRRRPEAPSLGEAAIMKHAIEAFKEEDREVLRLGLSPLAGDESGGRANNPHRENKLLATTFGFGFRAGWINNKKYALANHAEYKRRFRGAEDRTYYAARTFLNTGAILALTRMMGLRRSLLDFRRPR</sequence>